<dbReference type="PANTHER" id="PTHR30292:SF0">
    <property type="entry name" value="5-OXOPROLINASE SUBUNIT A"/>
    <property type="match status" value="1"/>
</dbReference>
<dbReference type="Proteomes" id="UP000248395">
    <property type="component" value="Unassembled WGS sequence"/>
</dbReference>
<dbReference type="SUPFAM" id="SSF88713">
    <property type="entry name" value="Glycoside hydrolase/deacetylase"/>
    <property type="match status" value="1"/>
</dbReference>
<dbReference type="OrthoDB" id="9773478at2"/>
<reference evidence="1 2" key="1">
    <citation type="submission" date="2018-05" db="EMBL/GenBank/DDBJ databases">
        <title>Genomic Encyclopedia of Type Strains, Phase IV (KMG-IV): sequencing the most valuable type-strain genomes for metagenomic binning, comparative biology and taxonomic classification.</title>
        <authorList>
            <person name="Goeker M."/>
        </authorList>
    </citation>
    <scope>NUCLEOTIDE SEQUENCE [LARGE SCALE GENOMIC DNA]</scope>
    <source>
        <strain evidence="1 2">DSM 25134</strain>
    </source>
</reference>
<dbReference type="AlphaFoldDB" id="A0A318JPV5"/>
<sequence>MQKQVIDLNADMGESFGPWHLGDGNDPSIMPLLSSANIATGFHAGDPATMASSVALAKQFGVAVGAHPGYRDLVGFGRRTIQASVQELVQDAIYQIGALQAFLQLAGLRMQHVKPHGALYMAMAASEDLSLAFLQALQGLSPALAVYCMAGSATHLAAKQLGVRAICEFFADRDYDASGSIVFTRQMGRLCPTTVADKVMLACRQGLVDTVDGQRIPIAFDSICIHSDTPGALQLIRTTRNRLLEAGITIRAPQGQSAA</sequence>
<dbReference type="PANTHER" id="PTHR30292">
    <property type="entry name" value="UNCHARACTERIZED PROTEIN YBGL-RELATED"/>
    <property type="match status" value="1"/>
</dbReference>
<organism evidence="1 2">
    <name type="scientific">Aquitalea magnusonii</name>
    <dbReference type="NCBI Taxonomy" id="332411"/>
    <lineage>
        <taxon>Bacteria</taxon>
        <taxon>Pseudomonadati</taxon>
        <taxon>Pseudomonadota</taxon>
        <taxon>Betaproteobacteria</taxon>
        <taxon>Neisseriales</taxon>
        <taxon>Chromobacteriaceae</taxon>
        <taxon>Aquitalea</taxon>
    </lineage>
</organism>
<gene>
    <name evidence="1" type="ORF">DFR38_1192</name>
</gene>
<dbReference type="NCBIfam" id="NF003816">
    <property type="entry name" value="PRK05406.1-5"/>
    <property type="match status" value="1"/>
</dbReference>
<dbReference type="NCBIfam" id="NF003814">
    <property type="entry name" value="PRK05406.1-3"/>
    <property type="match status" value="1"/>
</dbReference>
<dbReference type="GO" id="GO:0005975">
    <property type="term" value="P:carbohydrate metabolic process"/>
    <property type="evidence" value="ECO:0007669"/>
    <property type="project" value="InterPro"/>
</dbReference>
<dbReference type="Pfam" id="PF03746">
    <property type="entry name" value="LamB_YcsF"/>
    <property type="match status" value="1"/>
</dbReference>
<dbReference type="Gene3D" id="3.20.20.370">
    <property type="entry name" value="Glycoside hydrolase/deacetylase"/>
    <property type="match status" value="1"/>
</dbReference>
<evidence type="ECO:0000313" key="2">
    <source>
        <dbReference type="Proteomes" id="UP000248395"/>
    </source>
</evidence>
<protein>
    <submittedName>
        <fullName evidence="1">UPF0271 protein</fullName>
    </submittedName>
</protein>
<comment type="caution">
    <text evidence="1">The sequence shown here is derived from an EMBL/GenBank/DDBJ whole genome shotgun (WGS) entry which is preliminary data.</text>
</comment>
<keyword evidence="2" id="KW-1185">Reference proteome</keyword>
<accession>A0A318JPV5</accession>
<evidence type="ECO:0000313" key="1">
    <source>
        <dbReference type="EMBL" id="PXX42289.1"/>
    </source>
</evidence>
<dbReference type="EMBL" id="QJKC01000019">
    <property type="protein sequence ID" value="PXX42289.1"/>
    <property type="molecule type" value="Genomic_DNA"/>
</dbReference>
<proteinExistence type="predicted"/>
<dbReference type="InterPro" id="IPR011330">
    <property type="entry name" value="Glyco_hydro/deAcase_b/a-brl"/>
</dbReference>
<dbReference type="InterPro" id="IPR005501">
    <property type="entry name" value="LamB/YcsF/PxpA-like"/>
</dbReference>
<dbReference type="RefSeq" id="WP_059287644.1">
    <property type="nucleotide sequence ID" value="NZ_LNQU01000311.1"/>
</dbReference>
<name>A0A318JPV5_9NEIS</name>